<evidence type="ECO:0000256" key="2">
    <source>
        <dbReference type="ARBA" id="ARBA00010989"/>
    </source>
</evidence>
<dbReference type="Pfam" id="PF01266">
    <property type="entry name" value="DAO"/>
    <property type="match status" value="1"/>
</dbReference>
<comment type="cofactor">
    <cofactor evidence="1">
        <name>FAD</name>
        <dbReference type="ChEBI" id="CHEBI:57692"/>
    </cofactor>
</comment>
<dbReference type="PANTHER" id="PTHR10961">
    <property type="entry name" value="PEROXISOMAL SARCOSINE OXIDASE"/>
    <property type="match status" value="1"/>
</dbReference>
<dbReference type="GO" id="GO:0004657">
    <property type="term" value="F:proline dehydrogenase activity"/>
    <property type="evidence" value="ECO:0007669"/>
    <property type="project" value="TreeGrafter"/>
</dbReference>
<keyword evidence="8" id="KW-1185">Reference proteome</keyword>
<comment type="similarity">
    <text evidence="2">Belongs to the MSOX/MTOX family.</text>
</comment>
<reference evidence="7 8" key="1">
    <citation type="submission" date="2024-01" db="EMBL/GenBank/DDBJ databases">
        <title>Comparative genomics of Cryptococcus and Kwoniella reveals pathogenesis evolution and contrasting modes of karyotype evolution via chromosome fusion or intercentromeric recombination.</title>
        <authorList>
            <person name="Coelho M.A."/>
            <person name="David-Palma M."/>
            <person name="Shea T."/>
            <person name="Bowers K."/>
            <person name="McGinley-Smith S."/>
            <person name="Mohammad A.W."/>
            <person name="Gnirke A."/>
            <person name="Yurkov A.M."/>
            <person name="Nowrousian M."/>
            <person name="Sun S."/>
            <person name="Cuomo C.A."/>
            <person name="Heitman J."/>
        </authorList>
    </citation>
    <scope>NUCLEOTIDE SEQUENCE [LARGE SCALE GENOMIC DNA]</scope>
    <source>
        <strain evidence="7 8">CBS 6074</strain>
    </source>
</reference>
<dbReference type="AlphaFoldDB" id="A0AAX4JMC0"/>
<dbReference type="RefSeq" id="XP_066072428.1">
    <property type="nucleotide sequence ID" value="XM_066216331.1"/>
</dbReference>
<protein>
    <recommendedName>
        <fullName evidence="6">FAD dependent oxidoreductase domain-containing protein</fullName>
    </recommendedName>
</protein>
<organism evidence="7 8">
    <name type="scientific">Kwoniella dendrophila CBS 6074</name>
    <dbReference type="NCBI Taxonomy" id="1295534"/>
    <lineage>
        <taxon>Eukaryota</taxon>
        <taxon>Fungi</taxon>
        <taxon>Dikarya</taxon>
        <taxon>Basidiomycota</taxon>
        <taxon>Agaricomycotina</taxon>
        <taxon>Tremellomycetes</taxon>
        <taxon>Tremellales</taxon>
        <taxon>Cryptococcaceae</taxon>
        <taxon>Kwoniella</taxon>
    </lineage>
</organism>
<evidence type="ECO:0000259" key="6">
    <source>
        <dbReference type="Pfam" id="PF01266"/>
    </source>
</evidence>
<dbReference type="GO" id="GO:0050031">
    <property type="term" value="F:L-pipecolate oxidase activity"/>
    <property type="evidence" value="ECO:0007669"/>
    <property type="project" value="TreeGrafter"/>
</dbReference>
<accession>A0AAX4JMC0</accession>
<proteinExistence type="inferred from homology"/>
<keyword evidence="3" id="KW-0285">Flavoprotein</keyword>
<dbReference type="Gene3D" id="3.50.50.60">
    <property type="entry name" value="FAD/NAD(P)-binding domain"/>
    <property type="match status" value="1"/>
</dbReference>
<evidence type="ECO:0000256" key="4">
    <source>
        <dbReference type="ARBA" id="ARBA00022827"/>
    </source>
</evidence>
<keyword evidence="5" id="KW-0560">Oxidoreductase</keyword>
<name>A0AAX4JMC0_9TREE</name>
<evidence type="ECO:0000256" key="5">
    <source>
        <dbReference type="ARBA" id="ARBA00023002"/>
    </source>
</evidence>
<evidence type="ECO:0000313" key="7">
    <source>
        <dbReference type="EMBL" id="WWC85665.1"/>
    </source>
</evidence>
<dbReference type="InterPro" id="IPR006076">
    <property type="entry name" value="FAD-dep_OxRdtase"/>
</dbReference>
<feature type="domain" description="FAD dependent oxidoreductase" evidence="6">
    <location>
        <begin position="9"/>
        <end position="390"/>
    </location>
</feature>
<gene>
    <name evidence="7" type="ORF">L201_000531</name>
</gene>
<evidence type="ECO:0000313" key="8">
    <source>
        <dbReference type="Proteomes" id="UP001355207"/>
    </source>
</evidence>
<dbReference type="InterPro" id="IPR036188">
    <property type="entry name" value="FAD/NAD-bd_sf"/>
</dbReference>
<dbReference type="GO" id="GO:0008115">
    <property type="term" value="F:sarcosine oxidase activity"/>
    <property type="evidence" value="ECO:0007669"/>
    <property type="project" value="TreeGrafter"/>
</dbReference>
<keyword evidence="4" id="KW-0274">FAD</keyword>
<dbReference type="EMBL" id="CP144098">
    <property type="protein sequence ID" value="WWC85665.1"/>
    <property type="molecule type" value="Genomic_DNA"/>
</dbReference>
<dbReference type="Proteomes" id="UP001355207">
    <property type="component" value="Chromosome 1"/>
</dbReference>
<evidence type="ECO:0000256" key="3">
    <source>
        <dbReference type="ARBA" id="ARBA00022630"/>
    </source>
</evidence>
<dbReference type="PANTHER" id="PTHR10961:SF46">
    <property type="entry name" value="PEROXISOMAL SARCOSINE OXIDASE"/>
    <property type="match status" value="1"/>
</dbReference>
<dbReference type="GO" id="GO:0050660">
    <property type="term" value="F:flavin adenine dinucleotide binding"/>
    <property type="evidence" value="ECO:0007669"/>
    <property type="project" value="InterPro"/>
</dbReference>
<dbReference type="GeneID" id="91091203"/>
<dbReference type="InterPro" id="IPR045170">
    <property type="entry name" value="MTOX"/>
</dbReference>
<dbReference type="SUPFAM" id="SSF51905">
    <property type="entry name" value="FAD/NAD(P)-binding domain"/>
    <property type="match status" value="1"/>
</dbReference>
<sequence>MSSSSKPSVLILGAGELGAATAVSLLKSGNYGKVTVIDRAHVLPALDAASCDLNKVVRFDYMDDDYSRLAKQAIDEWNKPEWKGIYHQTGVVVRGAHVPGFVGEKVKKTYELVKALEPRVRLLNSPQEYIDLLSPNGDIEVNPPSKETRGYHNPSGGWANASGAVNKLYDMLQELGGRLIPGADLTELIYNKSRSDIIGAKVKDGREFYADKVVVALGSWSGSHPALKGLLPDGLITATGQTVCAIQLSPEQYNRYKHIPVSMHHDGSGYYSFPPNEQGIVKFALHRAGYVTGDGVPRTATDPKAVAYTNAQAVGWIPKESYADLRKQMGIVYPELAAMPIAFTRMCWYSDVLDGDWVIDVSPDYPSLVFATGGAGHAFKFLPIIGDLVRSRIEGTLDPHLQHRWRSNRSPDNQDPARKQFVRKPLKLHELVTDQELLTGGPVHVGNSKRGSRL</sequence>
<evidence type="ECO:0000256" key="1">
    <source>
        <dbReference type="ARBA" id="ARBA00001974"/>
    </source>
</evidence>
<dbReference type="Gene3D" id="3.30.9.10">
    <property type="entry name" value="D-Amino Acid Oxidase, subunit A, domain 2"/>
    <property type="match status" value="1"/>
</dbReference>